<sequence>MMFFTVFPDSVEPVGVPVGAITGFASIQARQSATAMARVPSAFGLSWRMT</sequence>
<accession>A0A6J7LL13</accession>
<organism evidence="1">
    <name type="scientific">freshwater metagenome</name>
    <dbReference type="NCBI Taxonomy" id="449393"/>
    <lineage>
        <taxon>unclassified sequences</taxon>
        <taxon>metagenomes</taxon>
        <taxon>ecological metagenomes</taxon>
    </lineage>
</organism>
<name>A0A6J7LL13_9ZZZZ</name>
<proteinExistence type="predicted"/>
<evidence type="ECO:0000313" key="1">
    <source>
        <dbReference type="EMBL" id="CAB4967433.1"/>
    </source>
</evidence>
<gene>
    <name evidence="1" type="ORF">UFOPK3772_02960</name>
</gene>
<dbReference type="EMBL" id="CAFBNE010000141">
    <property type="protein sequence ID" value="CAB4967433.1"/>
    <property type="molecule type" value="Genomic_DNA"/>
</dbReference>
<dbReference type="AlphaFoldDB" id="A0A6J7LL13"/>
<reference evidence="1" key="1">
    <citation type="submission" date="2020-05" db="EMBL/GenBank/DDBJ databases">
        <authorList>
            <person name="Chiriac C."/>
            <person name="Salcher M."/>
            <person name="Ghai R."/>
            <person name="Kavagutti S V."/>
        </authorList>
    </citation>
    <scope>NUCLEOTIDE SEQUENCE</scope>
</reference>
<protein>
    <submittedName>
        <fullName evidence="1">Unannotated protein</fullName>
    </submittedName>
</protein>